<dbReference type="PROSITE" id="PS00216">
    <property type="entry name" value="SUGAR_TRANSPORT_1"/>
    <property type="match status" value="1"/>
</dbReference>
<comment type="subcellular location">
    <subcellularLocation>
        <location evidence="1">Membrane</location>
        <topology evidence="1">Multi-pass membrane protein</topology>
    </subcellularLocation>
</comment>
<evidence type="ECO:0000256" key="2">
    <source>
        <dbReference type="ARBA" id="ARBA00010992"/>
    </source>
</evidence>
<dbReference type="InterPro" id="IPR005829">
    <property type="entry name" value="Sugar_transporter_CS"/>
</dbReference>
<gene>
    <name evidence="10" type="ORF">KUCA_T00002960001</name>
</gene>
<protein>
    <recommendedName>
        <fullName evidence="9">Major facilitator superfamily (MFS) profile domain-containing protein</fullName>
    </recommendedName>
</protein>
<dbReference type="GeneID" id="34520367"/>
<dbReference type="Pfam" id="PF00083">
    <property type="entry name" value="Sugar_tr"/>
    <property type="match status" value="1"/>
</dbReference>
<keyword evidence="3 7" id="KW-0813">Transport</keyword>
<evidence type="ECO:0000256" key="7">
    <source>
        <dbReference type="RuleBase" id="RU003346"/>
    </source>
</evidence>
<feature type="transmembrane region" description="Helical" evidence="8">
    <location>
        <begin position="296"/>
        <end position="316"/>
    </location>
</feature>
<dbReference type="SUPFAM" id="SSF103473">
    <property type="entry name" value="MFS general substrate transporter"/>
    <property type="match status" value="1"/>
</dbReference>
<dbReference type="PROSITE" id="PS50850">
    <property type="entry name" value="MFS"/>
    <property type="match status" value="1"/>
</dbReference>
<feature type="transmembrane region" description="Helical" evidence="8">
    <location>
        <begin position="439"/>
        <end position="457"/>
    </location>
</feature>
<dbReference type="PANTHER" id="PTHR48022:SF47">
    <property type="entry name" value="MAJOR FACILITATOR SUPERFAMILY (MFS) PROFILE DOMAIN-CONTAINING PROTEIN"/>
    <property type="match status" value="1"/>
</dbReference>
<reference evidence="10" key="2">
    <citation type="submission" date="2014-02" db="EMBL/GenBank/DDBJ databases">
        <title>Complete DNA sequence of /Kuraishia capsulata/ illustrates novel genomic features among budding yeasts (/Saccharomycotina/).</title>
        <authorList>
            <person name="Morales L."/>
            <person name="Noel B."/>
            <person name="Porcel B."/>
            <person name="Marcet-Houben M."/>
            <person name="Hullo M-F."/>
            <person name="Sacerdot C."/>
            <person name="Tekaia F."/>
            <person name="Leh-Louis V."/>
            <person name="Despons L."/>
            <person name="Khanna V."/>
            <person name="Aury J-M."/>
            <person name="Barbe V."/>
            <person name="Couloux A."/>
            <person name="Labadie K."/>
            <person name="Pelletier E."/>
            <person name="Souciet J-L."/>
            <person name="Boekhout T."/>
            <person name="Gabaldon T."/>
            <person name="Wincker P."/>
            <person name="Dujon B."/>
        </authorList>
    </citation>
    <scope>NUCLEOTIDE SEQUENCE</scope>
    <source>
        <strain evidence="10">CBS 1993</strain>
    </source>
</reference>
<dbReference type="CDD" id="cd17356">
    <property type="entry name" value="MFS_HXT"/>
    <property type="match status" value="1"/>
</dbReference>
<dbReference type="InterPro" id="IPR005828">
    <property type="entry name" value="MFS_sugar_transport-like"/>
</dbReference>
<proteinExistence type="inferred from homology"/>
<dbReference type="Proteomes" id="UP000019384">
    <property type="component" value="Unassembled WGS sequence"/>
</dbReference>
<dbReference type="InterPro" id="IPR020846">
    <property type="entry name" value="MFS_dom"/>
</dbReference>
<feature type="transmembrane region" description="Helical" evidence="8">
    <location>
        <begin position="84"/>
        <end position="104"/>
    </location>
</feature>
<evidence type="ECO:0000313" key="10">
    <source>
        <dbReference type="EMBL" id="CDK26983.1"/>
    </source>
</evidence>
<dbReference type="Gene3D" id="1.20.1250.20">
    <property type="entry name" value="MFS general substrate transporter like domains"/>
    <property type="match status" value="1"/>
</dbReference>
<evidence type="ECO:0000256" key="4">
    <source>
        <dbReference type="ARBA" id="ARBA00022692"/>
    </source>
</evidence>
<evidence type="ECO:0000256" key="1">
    <source>
        <dbReference type="ARBA" id="ARBA00004141"/>
    </source>
</evidence>
<dbReference type="InterPro" id="IPR050360">
    <property type="entry name" value="MFS_Sugar_Transporters"/>
</dbReference>
<dbReference type="OrthoDB" id="4142200at2759"/>
<reference evidence="10" key="1">
    <citation type="submission" date="2013-12" db="EMBL/GenBank/DDBJ databases">
        <authorList>
            <person name="Genoscope - CEA"/>
        </authorList>
    </citation>
    <scope>NUCLEOTIDE SEQUENCE</scope>
    <source>
        <strain evidence="10">CBS 1993</strain>
    </source>
</reference>
<dbReference type="PROSITE" id="PS00217">
    <property type="entry name" value="SUGAR_TRANSPORT_2"/>
    <property type="match status" value="1"/>
</dbReference>
<dbReference type="RefSeq" id="XP_022458979.1">
    <property type="nucleotide sequence ID" value="XM_022603256.1"/>
</dbReference>
<keyword evidence="6 8" id="KW-0472">Membrane</keyword>
<sequence>MRLPKFYNTYLTAAVATIGGSLFGFDVSSMSAIIGTEQYTTYFNNPSSTLQGGITAAMSGGSLVGALLAAFVSDRLGRRTAIQFSCILWIIGSIICCAAQNVAMLIVGRVINGLCVGVTSSQVPVYLAEIAKREIRGKVMAIQQWSIEWGILILYYIGYGCSFIKGTASFRIPWGVQMVPAVLLFILIPMFPESPRWLAGKGRWDECHEILANVHAKGDLDDLVVLAEMLEIREMIDLETGKNSSYLQLLTKENWRRTSAGVMAQVWQQLAGGNVMMYYVVYVFEMAGLSGNANLIASSVQYVVFLVFTLPVLFYIDHTGRRSLMIIGSIGMGVFIFAVGGILAQYGEYAPSVGGNENIHITLVNSYGASRAVLVCSYLFTMVYSLTWAPTAWVYAPEVFPLYLRSKGMSAAAAGNWAMNFALAFYVPPAFNNIGWKTFAIFGTFCFAMAIHIFFTFPETAGKSLEEIDYLFGPDAPRPWKTRVGGDDFEHKVEDLRETDLKVTSEHVEETED</sequence>
<evidence type="ECO:0000256" key="3">
    <source>
        <dbReference type="ARBA" id="ARBA00022448"/>
    </source>
</evidence>
<dbReference type="InterPro" id="IPR003663">
    <property type="entry name" value="Sugar/inositol_transpt"/>
</dbReference>
<feature type="transmembrane region" description="Helical" evidence="8">
    <location>
        <begin position="323"/>
        <end position="346"/>
    </location>
</feature>
<dbReference type="PANTHER" id="PTHR48022">
    <property type="entry name" value="PLASTIDIC GLUCOSE TRANSPORTER 4"/>
    <property type="match status" value="1"/>
</dbReference>
<dbReference type="NCBIfam" id="TIGR00879">
    <property type="entry name" value="SP"/>
    <property type="match status" value="1"/>
</dbReference>
<evidence type="ECO:0000259" key="9">
    <source>
        <dbReference type="PROSITE" id="PS50850"/>
    </source>
</evidence>
<evidence type="ECO:0000313" key="11">
    <source>
        <dbReference type="Proteomes" id="UP000019384"/>
    </source>
</evidence>
<dbReference type="AlphaFoldDB" id="W6MLJ1"/>
<dbReference type="HOGENOM" id="CLU_001265_30_12_1"/>
<comment type="similarity">
    <text evidence="2 7">Belongs to the major facilitator superfamily. Sugar transporter (TC 2.A.1.1) family.</text>
</comment>
<dbReference type="STRING" id="1382522.W6MLJ1"/>
<dbReference type="FunFam" id="1.20.1250.20:FF:000026">
    <property type="entry name" value="MFS quinate transporter QutD"/>
    <property type="match status" value="1"/>
</dbReference>
<dbReference type="PRINTS" id="PR00171">
    <property type="entry name" value="SUGRTRNSPORT"/>
</dbReference>
<feature type="transmembrane region" description="Helical" evidence="8">
    <location>
        <begin position="408"/>
        <end position="427"/>
    </location>
</feature>
<name>W6MLJ1_9ASCO</name>
<feature type="transmembrane region" description="Helical" evidence="8">
    <location>
        <begin position="372"/>
        <end position="396"/>
    </location>
</feature>
<feature type="transmembrane region" description="Helical" evidence="8">
    <location>
        <begin position="12"/>
        <end position="34"/>
    </location>
</feature>
<evidence type="ECO:0000256" key="5">
    <source>
        <dbReference type="ARBA" id="ARBA00022989"/>
    </source>
</evidence>
<feature type="transmembrane region" description="Helical" evidence="8">
    <location>
        <begin position="54"/>
        <end position="72"/>
    </location>
</feature>
<feature type="domain" description="Major facilitator superfamily (MFS) profile" evidence="9">
    <location>
        <begin position="12"/>
        <end position="461"/>
    </location>
</feature>
<keyword evidence="4 8" id="KW-0812">Transmembrane</keyword>
<feature type="transmembrane region" description="Helical" evidence="8">
    <location>
        <begin position="149"/>
        <end position="168"/>
    </location>
</feature>
<dbReference type="GO" id="GO:0016020">
    <property type="term" value="C:membrane"/>
    <property type="evidence" value="ECO:0007669"/>
    <property type="project" value="UniProtKB-SubCell"/>
</dbReference>
<dbReference type="InterPro" id="IPR036259">
    <property type="entry name" value="MFS_trans_sf"/>
</dbReference>
<evidence type="ECO:0000256" key="6">
    <source>
        <dbReference type="ARBA" id="ARBA00023136"/>
    </source>
</evidence>
<feature type="transmembrane region" description="Helical" evidence="8">
    <location>
        <begin position="174"/>
        <end position="191"/>
    </location>
</feature>
<evidence type="ECO:0000256" key="8">
    <source>
        <dbReference type="SAM" id="Phobius"/>
    </source>
</evidence>
<feature type="transmembrane region" description="Helical" evidence="8">
    <location>
        <begin position="266"/>
        <end position="284"/>
    </location>
</feature>
<dbReference type="GO" id="GO:0005351">
    <property type="term" value="F:carbohydrate:proton symporter activity"/>
    <property type="evidence" value="ECO:0007669"/>
    <property type="project" value="TreeGrafter"/>
</dbReference>
<accession>W6MLJ1</accession>
<dbReference type="EMBL" id="HG793127">
    <property type="protein sequence ID" value="CDK26983.1"/>
    <property type="molecule type" value="Genomic_DNA"/>
</dbReference>
<organism evidence="10 11">
    <name type="scientific">Kuraishia capsulata CBS 1993</name>
    <dbReference type="NCBI Taxonomy" id="1382522"/>
    <lineage>
        <taxon>Eukaryota</taxon>
        <taxon>Fungi</taxon>
        <taxon>Dikarya</taxon>
        <taxon>Ascomycota</taxon>
        <taxon>Saccharomycotina</taxon>
        <taxon>Pichiomycetes</taxon>
        <taxon>Pichiales</taxon>
        <taxon>Pichiaceae</taxon>
        <taxon>Kuraishia</taxon>
    </lineage>
</organism>
<keyword evidence="11" id="KW-1185">Reference proteome</keyword>
<keyword evidence="5 8" id="KW-1133">Transmembrane helix</keyword>